<dbReference type="GeneID" id="38783224"/>
<dbReference type="RefSeq" id="XP_027617220.1">
    <property type="nucleotide sequence ID" value="XM_027761419.1"/>
</dbReference>
<gene>
    <name evidence="2" type="ORF">SCP_0901860</name>
</gene>
<dbReference type="InParanoid" id="A0A401GVQ0"/>
<proteinExistence type="predicted"/>
<evidence type="ECO:0000313" key="3">
    <source>
        <dbReference type="Proteomes" id="UP000287166"/>
    </source>
</evidence>
<dbReference type="EMBL" id="BFAD01000009">
    <property type="protein sequence ID" value="GBE86307.1"/>
    <property type="molecule type" value="Genomic_DNA"/>
</dbReference>
<sequence length="201" mass="21631">MATPISPTAPVGGAGLPRQVGVAALPSDDFGVRFRDSNVGMLNYVDGRFNDMSAQIVTLDGQLRSAIDQSEVRMRNALRDAIKESELRIVTALSTQIEQLRQEMRRSSSAGSAHSSLVFTQSSPRESPVAHPSTSLPSPASRSTSVPNVALTNVESLTPDNVGQRIMDEGERIKGYGNFVRTLTGRFKSSASLRSQARRGT</sequence>
<dbReference type="Proteomes" id="UP000287166">
    <property type="component" value="Unassembled WGS sequence"/>
</dbReference>
<keyword evidence="3" id="KW-1185">Reference proteome</keyword>
<evidence type="ECO:0000313" key="2">
    <source>
        <dbReference type="EMBL" id="GBE86307.1"/>
    </source>
</evidence>
<organism evidence="2 3">
    <name type="scientific">Sparassis crispa</name>
    <dbReference type="NCBI Taxonomy" id="139825"/>
    <lineage>
        <taxon>Eukaryota</taxon>
        <taxon>Fungi</taxon>
        <taxon>Dikarya</taxon>
        <taxon>Basidiomycota</taxon>
        <taxon>Agaricomycotina</taxon>
        <taxon>Agaricomycetes</taxon>
        <taxon>Polyporales</taxon>
        <taxon>Sparassidaceae</taxon>
        <taxon>Sparassis</taxon>
    </lineage>
</organism>
<accession>A0A401GVQ0</accession>
<name>A0A401GVQ0_9APHY</name>
<protein>
    <submittedName>
        <fullName evidence="2">Uncharacterized protein</fullName>
    </submittedName>
</protein>
<feature type="compositionally biased region" description="Low complexity" evidence="1">
    <location>
        <begin position="107"/>
        <end position="116"/>
    </location>
</feature>
<feature type="region of interest" description="Disordered" evidence="1">
    <location>
        <begin position="102"/>
        <end position="146"/>
    </location>
</feature>
<reference evidence="2 3" key="1">
    <citation type="journal article" date="2018" name="Sci. Rep.">
        <title>Genome sequence of the cauliflower mushroom Sparassis crispa (Hanabiratake) and its association with beneficial usage.</title>
        <authorList>
            <person name="Kiyama R."/>
            <person name="Furutani Y."/>
            <person name="Kawaguchi K."/>
            <person name="Nakanishi T."/>
        </authorList>
    </citation>
    <scope>NUCLEOTIDE SEQUENCE [LARGE SCALE GENOMIC DNA]</scope>
</reference>
<feature type="compositionally biased region" description="Polar residues" evidence="1">
    <location>
        <begin position="132"/>
        <end position="146"/>
    </location>
</feature>
<evidence type="ECO:0000256" key="1">
    <source>
        <dbReference type="SAM" id="MobiDB-lite"/>
    </source>
</evidence>
<dbReference type="AlphaFoldDB" id="A0A401GVQ0"/>
<comment type="caution">
    <text evidence="2">The sequence shown here is derived from an EMBL/GenBank/DDBJ whole genome shotgun (WGS) entry which is preliminary data.</text>
</comment>